<keyword evidence="10 14" id="KW-0472">Membrane</keyword>
<dbReference type="InterPro" id="IPR011710">
    <property type="entry name" value="Coatomer_bsu_C"/>
</dbReference>
<evidence type="ECO:0000313" key="18">
    <source>
        <dbReference type="EMBL" id="KAF2894678.1"/>
    </source>
</evidence>
<evidence type="ECO:0000256" key="2">
    <source>
        <dbReference type="ARBA" id="ARBA00011775"/>
    </source>
</evidence>
<feature type="domain" description="Coatomer beta subunit C-terminal" evidence="16">
    <location>
        <begin position="665"/>
        <end position="804"/>
    </location>
</feature>
<feature type="domain" description="Clathrin/coatomer adaptor adaptin-like N-terminal" evidence="15">
    <location>
        <begin position="20"/>
        <end position="534"/>
    </location>
</feature>
<reference evidence="18" key="1">
    <citation type="submission" date="2019-08" db="EMBL/GenBank/DDBJ databases">
        <title>The genome of the North American firefly Photinus pyralis.</title>
        <authorList>
            <consortium name="Photinus pyralis genome working group"/>
            <person name="Fallon T.R."/>
            <person name="Sander Lower S.E."/>
            <person name="Weng J.-K."/>
        </authorList>
    </citation>
    <scope>NUCLEOTIDE SEQUENCE</scope>
    <source>
        <strain evidence="18">TRF0915ILg1</strain>
        <tissue evidence="18">Whole body</tissue>
    </source>
</reference>
<dbReference type="InterPro" id="IPR002553">
    <property type="entry name" value="Clathrin/coatomer_adapt-like_N"/>
</dbReference>
<evidence type="ECO:0000256" key="9">
    <source>
        <dbReference type="ARBA" id="ARBA00023034"/>
    </source>
</evidence>
<evidence type="ECO:0000256" key="12">
    <source>
        <dbReference type="ARBA" id="ARBA00030841"/>
    </source>
</evidence>
<proteinExistence type="predicted"/>
<dbReference type="OrthoDB" id="10261439at2759"/>
<gene>
    <name evidence="18" type="ORF">ILUMI_11493</name>
</gene>
<dbReference type="Pfam" id="PF14806">
    <property type="entry name" value="Coatomer_b_Cpla"/>
    <property type="match status" value="1"/>
</dbReference>
<evidence type="ECO:0000259" key="15">
    <source>
        <dbReference type="Pfam" id="PF01602"/>
    </source>
</evidence>
<keyword evidence="9 14" id="KW-0333">Golgi apparatus</keyword>
<evidence type="ECO:0000256" key="11">
    <source>
        <dbReference type="ARBA" id="ARBA00023329"/>
    </source>
</evidence>
<evidence type="ECO:0000256" key="13">
    <source>
        <dbReference type="ARBA" id="ARBA00058599"/>
    </source>
</evidence>
<dbReference type="AlphaFoldDB" id="A0A8K0D1B1"/>
<comment type="caution">
    <text evidence="18">The sequence shown here is derived from an EMBL/GenBank/DDBJ whole genome shotgun (WGS) entry which is preliminary data.</text>
</comment>
<evidence type="ECO:0000313" key="19">
    <source>
        <dbReference type="Proteomes" id="UP000801492"/>
    </source>
</evidence>
<evidence type="ECO:0000256" key="1">
    <source>
        <dbReference type="ARBA" id="ARBA00004255"/>
    </source>
</evidence>
<dbReference type="FunFam" id="1.25.10.10:FF:000311">
    <property type="entry name" value="Coatomer subunit beta"/>
    <property type="match status" value="1"/>
</dbReference>
<dbReference type="InterPro" id="IPR016024">
    <property type="entry name" value="ARM-type_fold"/>
</dbReference>
<keyword evidence="4 14" id="KW-0813">Transport</keyword>
<evidence type="ECO:0000256" key="10">
    <source>
        <dbReference type="ARBA" id="ARBA00023136"/>
    </source>
</evidence>
<keyword evidence="19" id="KW-1185">Reference proteome</keyword>
<dbReference type="GO" id="GO:0006888">
    <property type="term" value="P:endoplasmic reticulum to Golgi vesicle-mediated transport"/>
    <property type="evidence" value="ECO:0007669"/>
    <property type="project" value="TreeGrafter"/>
</dbReference>
<feature type="domain" description="Coatomer beta subunit appendage platform" evidence="17">
    <location>
        <begin position="811"/>
        <end position="941"/>
    </location>
</feature>
<dbReference type="PANTHER" id="PTHR10635:SF0">
    <property type="entry name" value="COATOMER SUBUNIT BETA"/>
    <property type="match status" value="1"/>
</dbReference>
<dbReference type="Pfam" id="PF07718">
    <property type="entry name" value="Coatamer_beta_C"/>
    <property type="match status" value="1"/>
</dbReference>
<evidence type="ECO:0000256" key="6">
    <source>
        <dbReference type="ARBA" id="ARBA00022737"/>
    </source>
</evidence>
<evidence type="ECO:0000256" key="5">
    <source>
        <dbReference type="ARBA" id="ARBA00022490"/>
    </source>
</evidence>
<comment type="subcellular location">
    <subcellularLocation>
        <location evidence="14">Cytoplasm</location>
    </subcellularLocation>
    <subcellularLocation>
        <location evidence="1 14">Golgi apparatus membrane</location>
        <topology evidence="1 14">Peripheral membrane protein</topology>
        <orientation evidence="1 14">Cytoplasmic side</orientation>
    </subcellularLocation>
    <subcellularLocation>
        <location evidence="14">Cytoplasmic vesicle</location>
        <location evidence="14">COPI-coated vesicle membrane</location>
        <topology evidence="14">Peripheral membrane protein</topology>
        <orientation evidence="14">Cytoplasmic side</orientation>
    </subcellularLocation>
</comment>
<protein>
    <recommendedName>
        <fullName evidence="3 14">Coatomer subunit beta</fullName>
    </recommendedName>
    <alternativeName>
        <fullName evidence="12 14">Beta-coat protein</fullName>
    </alternativeName>
</protein>
<dbReference type="InterPro" id="IPR029446">
    <property type="entry name" value="COPB1_appendage_platform_dom"/>
</dbReference>
<dbReference type="PIRSF" id="PIRSF005727">
    <property type="entry name" value="Coatomer_beta_subunit"/>
    <property type="match status" value="1"/>
</dbReference>
<keyword evidence="11 14" id="KW-0968">Cytoplasmic vesicle</keyword>
<dbReference type="GO" id="GO:0000139">
    <property type="term" value="C:Golgi membrane"/>
    <property type="evidence" value="ECO:0007669"/>
    <property type="project" value="UniProtKB-SubCell"/>
</dbReference>
<comment type="function">
    <text evidence="13">The coatomer is a cytosolic protein complex that binds to dilysine motifs and reversibly associates with Golgi non-clathrin-coated vesicles, which further mediate biosynthetic protein transport from the ER, via the Golgi up to the trans Golgi network. Coatomer complex is required for budding from Golgi membranes, and is essential for the retrograde Golgi-to-ER transport of dilysine-tagged proteins. Required for limiting lipid storage in lipid droplets.</text>
</comment>
<dbReference type="InterPro" id="IPR016460">
    <property type="entry name" value="COPB1"/>
</dbReference>
<dbReference type="Pfam" id="PF01602">
    <property type="entry name" value="Adaptin_N"/>
    <property type="match status" value="1"/>
</dbReference>
<sequence length="955" mass="106605">MTAVEQPCYTLINTLSDSEPYNEMQLKIDLEKGDTKQKIEALKKTINMILAGERLPGVLMTIIRFVLPLQDHTIKKLLLIFWEIVPKTYPDGKLLQEMILVCDAYRKDLQHPNEFVRGSTLRFLCKLKEPELLEPLMPAIRACLEHRHSYVRRNAVLAIFTIYRNFEFLIPDAPELIATFLDGEQDMSCKRNAFLMLLHADQERALSYLTSCLDQVNTFGDILQLVIVELIYKVCHGNPSERSRFIRCIYNLLNSTSPAVRYEAAGTLVTLSSAPTAIRAAASCYIELIVKESDNNVKLIVLDRLIALREHPAHERVLQDLVMDILRVLSSPDLEVRNKTLGLALDLVSSRNIEEMVLVLKKEVSKTHDVEHEDTGKYRQLLVRTLHSCCIKFPDVAVTVIPVLAEFLSDTNELAATDVLIFVREAIQKFENLRPLVIEKLLEAFNEIKSVKVHRAALWILGEYATSITDIEAVMKQLHRTLGEGPLLETEQKLVAGETTTEGGNTSTNQTSSTLVTSDGTYATQSAFNTVQKSKKEQRPPLRQYLMDGDFFIGAALGTTLTKLALRYGLLVNIAKRNHFDADVMLLLAGLIHLGKSGLPTKPITNDDVDHLLFCLRVLSDRSTTIVTIFNEYCRQALNDMLVAKEIEEAASQKAKEKISNIIQVDDPVTFIQLQSDRSELGENVFETSLSQALVGGRGGTSETSPSISKLNKVTQLTGFSDPVYAEAYVHVNQYDIVLDVLIVNQTNDTLQNCTLELATLGDLKLVEKPQPVVLAPKDFCNIKANVKVASTENGIIFGNIVYDVTGAASDRNVVVLDDIHIDIMDYIVPATCNDTEFRQMWAEFEWENKVSVNTTITDLSDYLKHLVKSTNMKCLTPEKALSGQCGFMAANMYAKSIFGEDALANLSIEKPFNKPDAAVTGHIRIRAKSQGMALSLGDKINMTQKGHQTKVVAA</sequence>
<evidence type="ECO:0000256" key="14">
    <source>
        <dbReference type="PIRNR" id="PIRNR005727"/>
    </source>
</evidence>
<keyword evidence="5 14" id="KW-0963">Cytoplasm</keyword>
<dbReference type="PANTHER" id="PTHR10635">
    <property type="entry name" value="COATOMER SUBUNIT BETA"/>
    <property type="match status" value="1"/>
</dbReference>
<evidence type="ECO:0000256" key="4">
    <source>
        <dbReference type="ARBA" id="ARBA00022448"/>
    </source>
</evidence>
<dbReference type="InterPro" id="IPR011989">
    <property type="entry name" value="ARM-like"/>
</dbReference>
<accession>A0A8K0D1B1</accession>
<evidence type="ECO:0000259" key="17">
    <source>
        <dbReference type="Pfam" id="PF14806"/>
    </source>
</evidence>
<dbReference type="SUPFAM" id="SSF48371">
    <property type="entry name" value="ARM repeat"/>
    <property type="match status" value="1"/>
</dbReference>
<evidence type="ECO:0000256" key="7">
    <source>
        <dbReference type="ARBA" id="ARBA00022892"/>
    </source>
</evidence>
<keyword evidence="6" id="KW-0677">Repeat</keyword>
<dbReference type="EMBL" id="VTPC01006766">
    <property type="protein sequence ID" value="KAF2894678.1"/>
    <property type="molecule type" value="Genomic_DNA"/>
</dbReference>
<dbReference type="GO" id="GO:0006886">
    <property type="term" value="P:intracellular protein transport"/>
    <property type="evidence" value="ECO:0007669"/>
    <property type="project" value="InterPro"/>
</dbReference>
<dbReference type="GO" id="GO:0006891">
    <property type="term" value="P:intra-Golgi vesicle-mediated transport"/>
    <property type="evidence" value="ECO:0007669"/>
    <property type="project" value="TreeGrafter"/>
</dbReference>
<evidence type="ECO:0000256" key="8">
    <source>
        <dbReference type="ARBA" id="ARBA00022927"/>
    </source>
</evidence>
<keyword evidence="8 14" id="KW-0653">Protein transport</keyword>
<evidence type="ECO:0000256" key="3">
    <source>
        <dbReference type="ARBA" id="ARBA00017024"/>
    </source>
</evidence>
<dbReference type="GO" id="GO:0005198">
    <property type="term" value="F:structural molecule activity"/>
    <property type="evidence" value="ECO:0007669"/>
    <property type="project" value="InterPro"/>
</dbReference>
<name>A0A8K0D1B1_IGNLU</name>
<evidence type="ECO:0000259" key="16">
    <source>
        <dbReference type="Pfam" id="PF07718"/>
    </source>
</evidence>
<dbReference type="Gene3D" id="1.25.10.10">
    <property type="entry name" value="Leucine-rich Repeat Variant"/>
    <property type="match status" value="1"/>
</dbReference>
<dbReference type="GO" id="GO:0030126">
    <property type="term" value="C:COPI vesicle coat"/>
    <property type="evidence" value="ECO:0007669"/>
    <property type="project" value="InterPro"/>
</dbReference>
<organism evidence="18 19">
    <name type="scientific">Ignelater luminosus</name>
    <name type="common">Cucubano</name>
    <name type="synonym">Pyrophorus luminosus</name>
    <dbReference type="NCBI Taxonomy" id="2038154"/>
    <lineage>
        <taxon>Eukaryota</taxon>
        <taxon>Metazoa</taxon>
        <taxon>Ecdysozoa</taxon>
        <taxon>Arthropoda</taxon>
        <taxon>Hexapoda</taxon>
        <taxon>Insecta</taxon>
        <taxon>Pterygota</taxon>
        <taxon>Neoptera</taxon>
        <taxon>Endopterygota</taxon>
        <taxon>Coleoptera</taxon>
        <taxon>Polyphaga</taxon>
        <taxon>Elateriformia</taxon>
        <taxon>Elateroidea</taxon>
        <taxon>Elateridae</taxon>
        <taxon>Agrypninae</taxon>
        <taxon>Pyrophorini</taxon>
        <taxon>Ignelater</taxon>
    </lineage>
</organism>
<dbReference type="Proteomes" id="UP000801492">
    <property type="component" value="Unassembled WGS sequence"/>
</dbReference>
<comment type="subunit">
    <text evidence="2 14">Oligomeric complex that consists of at least the alpha, beta, beta', gamma, delta, epsilon and zeta subunits.</text>
</comment>
<keyword evidence="7 14" id="KW-0931">ER-Golgi transport</keyword>